<dbReference type="Proteomes" id="UP000813824">
    <property type="component" value="Unassembled WGS sequence"/>
</dbReference>
<evidence type="ECO:0000313" key="3">
    <source>
        <dbReference type="EMBL" id="KAH8099380.1"/>
    </source>
</evidence>
<comment type="caution">
    <text evidence="3">The sequence shown here is derived from an EMBL/GenBank/DDBJ whole genome shotgun (WGS) entry which is preliminary data.</text>
</comment>
<dbReference type="Pfam" id="PF20263">
    <property type="entry name" value="LYRM2-like"/>
    <property type="match status" value="1"/>
</dbReference>
<sequence length="349" mass="39756">MSGFKASEKAVQTVLRSYRRQVDLLPTDYLRQFFRIKYGDDLSAINRLTPKDSIWMNKIRRMHQAVRKLEAANSGRAKAMDYILEFAYGRRGKLRWELSEPFLSSLSTPPIPERIIPAVEKSRPPVYSPELTALLTSSPSRMRRAKPLSPNHVNTPPNLPARANPDSEDARLYGPFSKRREVNIRWRHFASNHKKILPPLEIIYQETSESGEISRSTSKNVLLAAGIRSPGMQGTSIFRDVELIAQAHPIPLTRRERKSHPQPDRQVSDHPTVLNSHLPRKFLRRAYRRLLSGLPIMTYFSKQSAGNGDGDPGRFTVTLHENALSTTNSINMLEADRRDTAWLVDTGKK</sequence>
<organism evidence="3 4">
    <name type="scientific">Cristinia sonorae</name>
    <dbReference type="NCBI Taxonomy" id="1940300"/>
    <lineage>
        <taxon>Eukaryota</taxon>
        <taxon>Fungi</taxon>
        <taxon>Dikarya</taxon>
        <taxon>Basidiomycota</taxon>
        <taxon>Agaricomycotina</taxon>
        <taxon>Agaricomycetes</taxon>
        <taxon>Agaricomycetidae</taxon>
        <taxon>Agaricales</taxon>
        <taxon>Pleurotineae</taxon>
        <taxon>Stephanosporaceae</taxon>
        <taxon>Cristinia</taxon>
    </lineage>
</organism>
<evidence type="ECO:0000313" key="4">
    <source>
        <dbReference type="Proteomes" id="UP000813824"/>
    </source>
</evidence>
<feature type="region of interest" description="Disordered" evidence="1">
    <location>
        <begin position="140"/>
        <end position="169"/>
    </location>
</feature>
<feature type="domain" description="LYR motif-containing protein Cup1-like N-terminal" evidence="2">
    <location>
        <begin position="16"/>
        <end position="98"/>
    </location>
</feature>
<dbReference type="AlphaFoldDB" id="A0A8K0UM13"/>
<evidence type="ECO:0000259" key="2">
    <source>
        <dbReference type="Pfam" id="PF20263"/>
    </source>
</evidence>
<dbReference type="EMBL" id="JAEVFJ010000020">
    <property type="protein sequence ID" value="KAH8099380.1"/>
    <property type="molecule type" value="Genomic_DNA"/>
</dbReference>
<feature type="compositionally biased region" description="Basic and acidic residues" evidence="1">
    <location>
        <begin position="259"/>
        <end position="268"/>
    </location>
</feature>
<reference evidence="3" key="1">
    <citation type="journal article" date="2021" name="New Phytol.">
        <title>Evolutionary innovations through gain and loss of genes in the ectomycorrhizal Boletales.</title>
        <authorList>
            <person name="Wu G."/>
            <person name="Miyauchi S."/>
            <person name="Morin E."/>
            <person name="Kuo A."/>
            <person name="Drula E."/>
            <person name="Varga T."/>
            <person name="Kohler A."/>
            <person name="Feng B."/>
            <person name="Cao Y."/>
            <person name="Lipzen A."/>
            <person name="Daum C."/>
            <person name="Hundley H."/>
            <person name="Pangilinan J."/>
            <person name="Johnson J."/>
            <person name="Barry K."/>
            <person name="LaButti K."/>
            <person name="Ng V."/>
            <person name="Ahrendt S."/>
            <person name="Min B."/>
            <person name="Choi I.G."/>
            <person name="Park H."/>
            <person name="Plett J.M."/>
            <person name="Magnuson J."/>
            <person name="Spatafora J.W."/>
            <person name="Nagy L.G."/>
            <person name="Henrissat B."/>
            <person name="Grigoriev I.V."/>
            <person name="Yang Z.L."/>
            <person name="Xu J."/>
            <person name="Martin F.M."/>
        </authorList>
    </citation>
    <scope>NUCLEOTIDE SEQUENCE</scope>
    <source>
        <strain evidence="3">KKN 215</strain>
    </source>
</reference>
<feature type="region of interest" description="Disordered" evidence="1">
    <location>
        <begin position="253"/>
        <end position="272"/>
    </location>
</feature>
<proteinExistence type="predicted"/>
<accession>A0A8K0UM13</accession>
<dbReference type="InterPro" id="IPR046896">
    <property type="entry name" value="Cup1-like_N"/>
</dbReference>
<protein>
    <recommendedName>
        <fullName evidence="2">LYR motif-containing protein Cup1-like N-terminal domain-containing protein</fullName>
    </recommendedName>
</protein>
<keyword evidence="4" id="KW-1185">Reference proteome</keyword>
<evidence type="ECO:0000256" key="1">
    <source>
        <dbReference type="SAM" id="MobiDB-lite"/>
    </source>
</evidence>
<gene>
    <name evidence="3" type="ORF">BXZ70DRAFT_943434</name>
</gene>
<dbReference type="OrthoDB" id="198652at2759"/>
<name>A0A8K0UM13_9AGAR</name>